<feature type="transmembrane region" description="Helical" evidence="5">
    <location>
        <begin position="67"/>
        <end position="88"/>
    </location>
</feature>
<evidence type="ECO:0000259" key="6">
    <source>
        <dbReference type="Pfam" id="PF00324"/>
    </source>
</evidence>
<evidence type="ECO:0000256" key="2">
    <source>
        <dbReference type="ARBA" id="ARBA00022692"/>
    </source>
</evidence>
<keyword evidence="4 5" id="KW-0472">Membrane</keyword>
<dbReference type="Pfam" id="PF00324">
    <property type="entry name" value="AA_permease"/>
    <property type="match status" value="1"/>
</dbReference>
<feature type="transmembrane region" description="Helical" evidence="5">
    <location>
        <begin position="255"/>
        <end position="273"/>
    </location>
</feature>
<evidence type="ECO:0000256" key="5">
    <source>
        <dbReference type="SAM" id="Phobius"/>
    </source>
</evidence>
<organism evidence="7 8">
    <name type="scientific">Granulicella arctica</name>
    <dbReference type="NCBI Taxonomy" id="940613"/>
    <lineage>
        <taxon>Bacteria</taxon>
        <taxon>Pseudomonadati</taxon>
        <taxon>Acidobacteriota</taxon>
        <taxon>Terriglobia</taxon>
        <taxon>Terriglobales</taxon>
        <taxon>Acidobacteriaceae</taxon>
        <taxon>Granulicella</taxon>
    </lineage>
</organism>
<dbReference type="PIRSF" id="PIRSF006060">
    <property type="entry name" value="AA_transporter"/>
    <property type="match status" value="1"/>
</dbReference>
<feature type="domain" description="Amino acid permease/ SLC12A" evidence="6">
    <location>
        <begin position="58"/>
        <end position="406"/>
    </location>
</feature>
<evidence type="ECO:0000256" key="3">
    <source>
        <dbReference type="ARBA" id="ARBA00022989"/>
    </source>
</evidence>
<evidence type="ECO:0000256" key="1">
    <source>
        <dbReference type="ARBA" id="ARBA00004141"/>
    </source>
</evidence>
<sequence>MMSSQSEVLEGVLLGDLDTVTGAQTGLRHHVLSPMETLGQSISTIAPSTSPTMTIPLVFAVAGNGTWLAYLLATCSVYLVALCIRSFARDSASPGSLYVYATSTLPPAAGALTAWALLLAYIATGSSVIGGFVNYGMVVLETLTPWRHASVAVPVLLAVFVTVVSVWIAYRDVRISARLMLWIEGTSALLITIVLIAILVHDGFHFDIQQLELKGASVQGIRLGMVLALFSFVGFESATTLGAEAREPLRSIPRAVLQSAILCGLFFILAAYGETLGYRPTGQNLADTTAPFHLLSSRIGMPVFGPLVDIGVLVSMFAATLGCITAAARVLLLMSHNGLTHGALRKVHLRNQTPGLAVLVVGVLACLPAAWLSARGASGADIYGWMGSFATYGFITVYGLVAIALPIALHRKGQLRLAQLLLAAGAAAAMMLALEGSIYPVPPRPYSWLPYLYLSCLFIALGWFFFARYRSARMTA</sequence>
<keyword evidence="8" id="KW-1185">Reference proteome</keyword>
<feature type="transmembrane region" description="Helical" evidence="5">
    <location>
        <begin position="310"/>
        <end position="332"/>
    </location>
</feature>
<evidence type="ECO:0000256" key="4">
    <source>
        <dbReference type="ARBA" id="ARBA00023136"/>
    </source>
</evidence>
<protein>
    <submittedName>
        <fullName evidence="7">Amino acid transporter</fullName>
    </submittedName>
</protein>
<dbReference type="RefSeq" id="WP_179491616.1">
    <property type="nucleotide sequence ID" value="NZ_JACCCW010000002.1"/>
</dbReference>
<reference evidence="7 8" key="1">
    <citation type="submission" date="2020-07" db="EMBL/GenBank/DDBJ databases">
        <title>Genomic Encyclopedia of Type Strains, Phase IV (KMG-V): Genome sequencing to study the core and pangenomes of soil and plant-associated prokaryotes.</title>
        <authorList>
            <person name="Whitman W."/>
        </authorList>
    </citation>
    <scope>NUCLEOTIDE SEQUENCE [LARGE SCALE GENOMIC DNA]</scope>
    <source>
        <strain evidence="7 8">X4EP2</strain>
    </source>
</reference>
<dbReference type="AlphaFoldDB" id="A0A7Y9PI34"/>
<dbReference type="PANTHER" id="PTHR42770:SF7">
    <property type="entry name" value="MEMBRANE PROTEIN"/>
    <property type="match status" value="1"/>
</dbReference>
<name>A0A7Y9PI34_9BACT</name>
<dbReference type="GO" id="GO:0016020">
    <property type="term" value="C:membrane"/>
    <property type="evidence" value="ECO:0007669"/>
    <property type="project" value="UniProtKB-SubCell"/>
</dbReference>
<feature type="transmembrane region" description="Helical" evidence="5">
    <location>
        <begin position="221"/>
        <end position="243"/>
    </location>
</feature>
<accession>A0A7Y9PI34</accession>
<comment type="subcellular location">
    <subcellularLocation>
        <location evidence="1">Membrane</location>
        <topology evidence="1">Multi-pass membrane protein</topology>
    </subcellularLocation>
</comment>
<evidence type="ECO:0000313" key="7">
    <source>
        <dbReference type="EMBL" id="NYF80318.1"/>
    </source>
</evidence>
<evidence type="ECO:0000313" key="8">
    <source>
        <dbReference type="Proteomes" id="UP000589520"/>
    </source>
</evidence>
<dbReference type="EMBL" id="JACCCW010000002">
    <property type="protein sequence ID" value="NYF80318.1"/>
    <property type="molecule type" value="Genomic_DNA"/>
</dbReference>
<dbReference type="PANTHER" id="PTHR42770">
    <property type="entry name" value="AMINO ACID TRANSPORTER-RELATED"/>
    <property type="match status" value="1"/>
</dbReference>
<feature type="transmembrane region" description="Helical" evidence="5">
    <location>
        <begin position="448"/>
        <end position="466"/>
    </location>
</feature>
<dbReference type="InterPro" id="IPR004841">
    <property type="entry name" value="AA-permease/SLC12A_dom"/>
</dbReference>
<dbReference type="GO" id="GO:0055085">
    <property type="term" value="P:transmembrane transport"/>
    <property type="evidence" value="ECO:0007669"/>
    <property type="project" value="InterPro"/>
</dbReference>
<keyword evidence="2 5" id="KW-0812">Transmembrane</keyword>
<feature type="transmembrane region" description="Helical" evidence="5">
    <location>
        <begin position="420"/>
        <end position="442"/>
    </location>
</feature>
<feature type="transmembrane region" description="Helical" evidence="5">
    <location>
        <begin position="109"/>
        <end position="129"/>
    </location>
</feature>
<gene>
    <name evidence="7" type="ORF">HDF17_002638</name>
</gene>
<feature type="transmembrane region" description="Helical" evidence="5">
    <location>
        <begin position="149"/>
        <end position="169"/>
    </location>
</feature>
<feature type="transmembrane region" description="Helical" evidence="5">
    <location>
        <begin position="383"/>
        <end position="408"/>
    </location>
</feature>
<feature type="transmembrane region" description="Helical" evidence="5">
    <location>
        <begin position="181"/>
        <end position="201"/>
    </location>
</feature>
<feature type="transmembrane region" description="Helical" evidence="5">
    <location>
        <begin position="353"/>
        <end position="371"/>
    </location>
</feature>
<proteinExistence type="predicted"/>
<comment type="caution">
    <text evidence="7">The sequence shown here is derived from an EMBL/GenBank/DDBJ whole genome shotgun (WGS) entry which is preliminary data.</text>
</comment>
<dbReference type="Gene3D" id="1.20.1740.10">
    <property type="entry name" value="Amino acid/polyamine transporter I"/>
    <property type="match status" value="1"/>
</dbReference>
<keyword evidence="3 5" id="KW-1133">Transmembrane helix</keyword>
<dbReference type="InterPro" id="IPR050367">
    <property type="entry name" value="APC_superfamily"/>
</dbReference>
<dbReference type="Proteomes" id="UP000589520">
    <property type="component" value="Unassembled WGS sequence"/>
</dbReference>